<evidence type="ECO:0000256" key="3">
    <source>
        <dbReference type="SAM" id="Coils"/>
    </source>
</evidence>
<evidence type="ECO:0000313" key="6">
    <source>
        <dbReference type="EMBL" id="KAF4080891.1"/>
    </source>
</evidence>
<reference evidence="6 7" key="1">
    <citation type="submission" date="2020-02" db="EMBL/GenBank/DDBJ databases">
        <title>A chromosome-scale genome assembly of the black bullhead catfish (Ameiurus melas).</title>
        <authorList>
            <person name="Wen M."/>
            <person name="Zham M."/>
            <person name="Cabau C."/>
            <person name="Klopp C."/>
            <person name="Donnadieu C."/>
            <person name="Roques C."/>
            <person name="Bouchez O."/>
            <person name="Lampietro C."/>
            <person name="Jouanno E."/>
            <person name="Herpin A."/>
            <person name="Louis A."/>
            <person name="Berthelot C."/>
            <person name="Parey E."/>
            <person name="Roest-Crollius H."/>
            <person name="Braasch I."/>
            <person name="Postlethwait J."/>
            <person name="Robinson-Rechavi M."/>
            <person name="Echchiki A."/>
            <person name="Begum T."/>
            <person name="Montfort J."/>
            <person name="Schartl M."/>
            <person name="Bobe J."/>
            <person name="Guiguen Y."/>
        </authorList>
    </citation>
    <scope>NUCLEOTIDE SEQUENCE [LARGE SCALE GENOMIC DNA]</scope>
    <source>
        <strain evidence="6">M_S1</strain>
        <tissue evidence="6">Blood</tissue>
    </source>
</reference>
<comment type="similarity">
    <text evidence="1">Belongs to the TRAFAC class TrmE-Era-EngA-EngB-Septin-like GTPase superfamily. AIG1/Toc34/Toc159-like paraseptin GTPase family. IAN subfamily.</text>
</comment>
<evidence type="ECO:0000259" key="5">
    <source>
        <dbReference type="PROSITE" id="PS51717"/>
    </source>
</evidence>
<sequence>MLEIDAHVTSTCSSRYFRFKYRETPHCSGTKDKLKTAKDTEIMTDHDPEDEMDTQPVTENLSDTEDITDFSSYEHTDETITSVENQMISGNYEDNKDTQKNSLTSQAGINCPTTSRHSQVDEHEGLKRVAVIYTEMSRVAPEHSQADGSLEHISTATGAPQTAEPSQEDSTEEMPVGGTDSSNFTLVLFGNTSAVHFGDENILLGAEHVPPDQAHIPRNIKVSGHVLSVVNILDLHEGDLYLDHVDHITGQLVSENNIQSFIFVQKLGQLTDNDKMGLDWLERKFGEDALSFVMILFTYEREEECDTIIDDLKNNTVLEELMKKCGDRYCTCSKSMNNQSEMRTLLEKIDHLVSENNQCCYTAETYSTELKTKEHQQDEGGHKSDHEVQLPDEDEESFGSKKVEHRKGQAPESEDNQSRDGQNQNMEEDKFVNENIRQLFSRLNLDTKHTLKTTAEIIVTGYPLEIMDGDAGHVPLIWVSAVLDELVKILGDQRVFVLSVLGIQSSGKSTMLNAMFGLQFAVSAGRCTRGAFMQLVRVSEEIKNELKFEYILVVDTEGLRALEQPEKTNIHHDNELATFVVGLGNLTLINIFGENPAEMQDILQIVVQAFLRMKKVRLNPSCLFVHQNVGDITAREKNMEGRRRLQEKLDDMTKLASKEEDGDAQCFSDIIAFDVQSDVRYFAQLWEGSPPMAPPNPSYSENIDELRRKIMSKISTHRGVTLSQFKSSINDLWNALLNENFVFSFRNTLEIAVYRKLEHEYTKWTWSLRSAMLTVENKLLNRVNNERFLRIEEKDLVAQMTMLKKEVDKTVDHFFRDDHDKDILIQWKERFERKIVDLYNELVEVTKRKLDHVYQQKVAREKVDEEKTRYENKLFKLSKELAFNLKNNQTDENALENQFDDVWSTWLSELTQDAPMKPQYFNIFKNYYNGATSTTVFGELIVNKLEPSILQAAYDQTAIDVAEKMKRDVPAFSGNRSNLEKHILTALAEEENFENYIEYLHKPKEHFNHFITNEVNKYLLEDKCQEVLETIKANMKSKGRCVNDAVNKATEDVNKRNGNIDMWLEYFSKELQDELQFKEESCPEQKEITDLGFLQEVVQKGLTDTVAKLCSEVKTISDLKQEMFRKKPHKVLIEHLCQCCWVQCPFCNAICTNTMEDHDGDHRVRFHRNCGINGWSFMFTETLGVDFCTTAVSSNLLFRTSEGVFSFKEYRKAGGEYAKWNISPDTSEVPYWKWFVCRFQEDLEKHYKRKFTGNGEIPLEWRDITKDRAIGSLNEL</sequence>
<protein>
    <recommendedName>
        <fullName evidence="5">VLIG-type G domain-containing protein</fullName>
    </recommendedName>
</protein>
<dbReference type="Pfam" id="PF25974">
    <property type="entry name" value="URGCP_9th"/>
    <property type="match status" value="1"/>
</dbReference>
<feature type="compositionally biased region" description="Basic and acidic residues" evidence="4">
    <location>
        <begin position="398"/>
        <end position="409"/>
    </location>
</feature>
<dbReference type="PANTHER" id="PTHR22796">
    <property type="entry name" value="URG4-RELATED"/>
    <property type="match status" value="1"/>
</dbReference>
<dbReference type="Gene3D" id="3.40.50.300">
    <property type="entry name" value="P-loop containing nucleotide triphosphate hydrolases"/>
    <property type="match status" value="2"/>
</dbReference>
<dbReference type="Pfam" id="PF25683">
    <property type="entry name" value="URGCP_GTPase"/>
    <property type="match status" value="1"/>
</dbReference>
<evidence type="ECO:0000256" key="1">
    <source>
        <dbReference type="ARBA" id="ARBA00008535"/>
    </source>
</evidence>
<feature type="region of interest" description="Disordered" evidence="4">
    <location>
        <begin position="93"/>
        <end position="122"/>
    </location>
</feature>
<organism evidence="6 7">
    <name type="scientific">Ameiurus melas</name>
    <name type="common">Black bullhead</name>
    <name type="synonym">Silurus melas</name>
    <dbReference type="NCBI Taxonomy" id="219545"/>
    <lineage>
        <taxon>Eukaryota</taxon>
        <taxon>Metazoa</taxon>
        <taxon>Chordata</taxon>
        <taxon>Craniata</taxon>
        <taxon>Vertebrata</taxon>
        <taxon>Euteleostomi</taxon>
        <taxon>Actinopterygii</taxon>
        <taxon>Neopterygii</taxon>
        <taxon>Teleostei</taxon>
        <taxon>Ostariophysi</taxon>
        <taxon>Siluriformes</taxon>
        <taxon>Ictaluridae</taxon>
        <taxon>Ameiurus</taxon>
    </lineage>
</organism>
<evidence type="ECO:0000256" key="4">
    <source>
        <dbReference type="SAM" id="MobiDB-lite"/>
    </source>
</evidence>
<feature type="region of interest" description="Disordered" evidence="4">
    <location>
        <begin position="156"/>
        <end position="178"/>
    </location>
</feature>
<dbReference type="AlphaFoldDB" id="A0A7J6AGD4"/>
<dbReference type="EMBL" id="JAAGNN010000014">
    <property type="protein sequence ID" value="KAF4080891.1"/>
    <property type="molecule type" value="Genomic_DNA"/>
</dbReference>
<dbReference type="Pfam" id="PF04548">
    <property type="entry name" value="AIG1"/>
    <property type="match status" value="1"/>
</dbReference>
<keyword evidence="3" id="KW-0175">Coiled coil</keyword>
<dbReference type="GO" id="GO:0005525">
    <property type="term" value="F:GTP binding"/>
    <property type="evidence" value="ECO:0007669"/>
    <property type="project" value="InterPro"/>
</dbReference>
<dbReference type="PANTHER" id="PTHR22796:SF6">
    <property type="entry name" value="INTERFERON-INDUCED VERY LARGE GTPASE 1-RELATED"/>
    <property type="match status" value="1"/>
</dbReference>
<dbReference type="Proteomes" id="UP000593565">
    <property type="component" value="Unassembled WGS sequence"/>
</dbReference>
<comment type="caution">
    <text evidence="6">The sequence shown here is derived from an EMBL/GenBank/DDBJ whole genome shotgun (WGS) entry which is preliminary data.</text>
</comment>
<keyword evidence="7" id="KW-1185">Reference proteome</keyword>
<dbReference type="SUPFAM" id="SSF52540">
    <property type="entry name" value="P-loop containing nucleoside triphosphate hydrolases"/>
    <property type="match status" value="1"/>
</dbReference>
<dbReference type="InterPro" id="IPR058641">
    <property type="entry name" value="GVIN1_dom"/>
</dbReference>
<feature type="compositionally biased region" description="Basic and acidic residues" evidence="4">
    <location>
        <begin position="371"/>
        <end position="389"/>
    </location>
</feature>
<name>A0A7J6AGD4_AMEME</name>
<feature type="region of interest" description="Disordered" evidence="4">
    <location>
        <begin position="371"/>
        <end position="424"/>
    </location>
</feature>
<keyword evidence="2" id="KW-0547">Nucleotide-binding</keyword>
<dbReference type="InterPro" id="IPR030383">
    <property type="entry name" value="G_VLIG_dom"/>
</dbReference>
<feature type="compositionally biased region" description="Polar residues" evidence="4">
    <location>
        <begin position="100"/>
        <end position="117"/>
    </location>
</feature>
<proteinExistence type="inferred from homology"/>
<gene>
    <name evidence="6" type="ORF">AMELA_G00176930</name>
</gene>
<feature type="coiled-coil region" evidence="3">
    <location>
        <begin position="828"/>
        <end position="880"/>
    </location>
</feature>
<evidence type="ECO:0000256" key="2">
    <source>
        <dbReference type="ARBA" id="ARBA00022741"/>
    </source>
</evidence>
<accession>A0A7J6AGD4</accession>
<feature type="compositionally biased region" description="Polar residues" evidence="4">
    <location>
        <begin position="156"/>
        <end position="165"/>
    </location>
</feature>
<feature type="domain" description="VLIG-type G" evidence="5">
    <location>
        <begin position="492"/>
        <end position="733"/>
    </location>
</feature>
<dbReference type="InterPro" id="IPR027417">
    <property type="entry name" value="P-loop_NTPase"/>
</dbReference>
<dbReference type="PROSITE" id="PS51717">
    <property type="entry name" value="G_VLIG"/>
    <property type="match status" value="1"/>
</dbReference>
<dbReference type="InterPro" id="IPR006703">
    <property type="entry name" value="G_AIG1"/>
</dbReference>
<evidence type="ECO:0000313" key="7">
    <source>
        <dbReference type="Proteomes" id="UP000593565"/>
    </source>
</evidence>